<dbReference type="PANTHER" id="PTHR34293">
    <property type="entry name" value="HTH-TYPE TRANSCRIPTIONAL REGULATOR TRMBL2"/>
    <property type="match status" value="1"/>
</dbReference>
<proteinExistence type="predicted"/>
<protein>
    <submittedName>
        <fullName evidence="3">Transcriptional regulator</fullName>
    </submittedName>
</protein>
<name>A0A0M0LIR6_9BACI</name>
<gene>
    <name evidence="3" type="ORF">AMD01_02935</name>
</gene>
<sequence>MGFNEYESKAYLSLVKQGPVSAYQVSKDSGIPRSRIYDVLGNLSEKGIVMVEEIEAQTRYSPLPVAIFLEKARSDWESTYVVLEDSLKQLETETSRDDNRIVTLKEKQSIVSYCASLIQKATKRIVLSVWDDMYELLKAELEAVSKDVSIQGITLHVEEPTGNLEPHRITTFTEAPSTERWFILSIDSNEMIYGPSVNDRDLAFYTDDPIHIHLLEDYVWHDVLVNRLAKRNQDELDAWITKERKAFFIH</sequence>
<evidence type="ECO:0000313" key="4">
    <source>
        <dbReference type="Proteomes" id="UP000037558"/>
    </source>
</evidence>
<dbReference type="PATRIC" id="fig|284581.3.peg.865"/>
<dbReference type="InterPro" id="IPR036390">
    <property type="entry name" value="WH_DNA-bd_sf"/>
</dbReference>
<dbReference type="InterPro" id="IPR051797">
    <property type="entry name" value="TrmB-like"/>
</dbReference>
<dbReference type="Pfam" id="PF01978">
    <property type="entry name" value="TrmB"/>
    <property type="match status" value="1"/>
</dbReference>
<feature type="coiled-coil region" evidence="1">
    <location>
        <begin position="73"/>
        <end position="107"/>
    </location>
</feature>
<accession>A0A0M0LIR6</accession>
<dbReference type="PANTHER" id="PTHR34293:SF1">
    <property type="entry name" value="HTH-TYPE TRANSCRIPTIONAL REGULATOR TRMBL2"/>
    <property type="match status" value="1"/>
</dbReference>
<evidence type="ECO:0000256" key="1">
    <source>
        <dbReference type="SAM" id="Coils"/>
    </source>
</evidence>
<dbReference type="CDD" id="cd09124">
    <property type="entry name" value="PLDc_like_TrmB_middle"/>
    <property type="match status" value="1"/>
</dbReference>
<evidence type="ECO:0000259" key="2">
    <source>
        <dbReference type="Pfam" id="PF01978"/>
    </source>
</evidence>
<feature type="domain" description="Transcription regulator TrmB N-terminal" evidence="2">
    <location>
        <begin position="1"/>
        <end position="65"/>
    </location>
</feature>
<dbReference type="EMBL" id="LILC01000002">
    <property type="protein sequence ID" value="KOO50940.1"/>
    <property type="molecule type" value="Genomic_DNA"/>
</dbReference>
<dbReference type="Proteomes" id="UP000037558">
    <property type="component" value="Unassembled WGS sequence"/>
</dbReference>
<dbReference type="InterPro" id="IPR002831">
    <property type="entry name" value="Tscrpt_reg_TrmB_N"/>
</dbReference>
<dbReference type="AlphaFoldDB" id="A0A0M0LIR6"/>
<dbReference type="Gene3D" id="1.10.10.10">
    <property type="entry name" value="Winged helix-like DNA-binding domain superfamily/Winged helix DNA-binding domain"/>
    <property type="match status" value="1"/>
</dbReference>
<keyword evidence="1" id="KW-0175">Coiled coil</keyword>
<dbReference type="InterPro" id="IPR036388">
    <property type="entry name" value="WH-like_DNA-bd_sf"/>
</dbReference>
<keyword evidence="4" id="KW-1185">Reference proteome</keyword>
<comment type="caution">
    <text evidence="3">The sequence shown here is derived from an EMBL/GenBank/DDBJ whole genome shotgun (WGS) entry which is preliminary data.</text>
</comment>
<dbReference type="SUPFAM" id="SSF46785">
    <property type="entry name" value="Winged helix' DNA-binding domain"/>
    <property type="match status" value="1"/>
</dbReference>
<dbReference type="RefSeq" id="WP_053400105.1">
    <property type="nucleotide sequence ID" value="NZ_LILC01000002.1"/>
</dbReference>
<dbReference type="STRING" id="284581.AMD01_02935"/>
<evidence type="ECO:0000313" key="3">
    <source>
        <dbReference type="EMBL" id="KOO50940.1"/>
    </source>
</evidence>
<reference evidence="4" key="1">
    <citation type="submission" date="2015-08" db="EMBL/GenBank/DDBJ databases">
        <title>Fjat-14210 dsm16467.</title>
        <authorList>
            <person name="Liu B."/>
            <person name="Wang J."/>
            <person name="Zhu Y."/>
            <person name="Liu G."/>
            <person name="Chen Q."/>
            <person name="Chen Z."/>
            <person name="Lan J."/>
            <person name="Che J."/>
            <person name="Ge C."/>
            <person name="Shi H."/>
            <person name="Pan Z."/>
            <person name="Liu X."/>
        </authorList>
    </citation>
    <scope>NUCLEOTIDE SEQUENCE [LARGE SCALE GENOMIC DNA]</scope>
    <source>
        <strain evidence="4">DSM 16467</strain>
    </source>
</reference>
<organism evidence="3 4">
    <name type="scientific">Priestia koreensis</name>
    <dbReference type="NCBI Taxonomy" id="284581"/>
    <lineage>
        <taxon>Bacteria</taxon>
        <taxon>Bacillati</taxon>
        <taxon>Bacillota</taxon>
        <taxon>Bacilli</taxon>
        <taxon>Bacillales</taxon>
        <taxon>Bacillaceae</taxon>
        <taxon>Priestia</taxon>
    </lineage>
</organism>